<keyword evidence="3" id="KW-0812">Transmembrane</keyword>
<dbReference type="SUPFAM" id="SSF58104">
    <property type="entry name" value="Methyl-accepting chemotaxis protein (MCP) signaling domain"/>
    <property type="match status" value="1"/>
</dbReference>
<accession>A0A0F9G5J7</accession>
<proteinExistence type="inferred from homology"/>
<dbReference type="PANTHER" id="PTHR32089:SF112">
    <property type="entry name" value="LYSOZYME-LIKE PROTEIN-RELATED"/>
    <property type="match status" value="1"/>
</dbReference>
<dbReference type="FunFam" id="1.10.287.950:FF:000001">
    <property type="entry name" value="Methyl-accepting chemotaxis sensory transducer"/>
    <property type="match status" value="1"/>
</dbReference>
<organism evidence="6">
    <name type="scientific">marine sediment metagenome</name>
    <dbReference type="NCBI Taxonomy" id="412755"/>
    <lineage>
        <taxon>unclassified sequences</taxon>
        <taxon>metagenomes</taxon>
        <taxon>ecological metagenomes</taxon>
    </lineage>
</organism>
<dbReference type="Pfam" id="PF00015">
    <property type="entry name" value="MCPsignal"/>
    <property type="match status" value="1"/>
</dbReference>
<evidence type="ECO:0000313" key="6">
    <source>
        <dbReference type="EMBL" id="KKL85726.1"/>
    </source>
</evidence>
<dbReference type="GO" id="GO:0016020">
    <property type="term" value="C:membrane"/>
    <property type="evidence" value="ECO:0007669"/>
    <property type="project" value="InterPro"/>
</dbReference>
<name>A0A0F9G5J7_9ZZZZ</name>
<dbReference type="GO" id="GO:0007165">
    <property type="term" value="P:signal transduction"/>
    <property type="evidence" value="ECO:0007669"/>
    <property type="project" value="UniProtKB-KW"/>
</dbReference>
<feature type="domain" description="Methyl-accepting transducer" evidence="4">
    <location>
        <begin position="82"/>
        <end position="318"/>
    </location>
</feature>
<dbReference type="Gene3D" id="1.10.287.950">
    <property type="entry name" value="Methyl-accepting chemotaxis protein"/>
    <property type="match status" value="1"/>
</dbReference>
<comment type="similarity">
    <text evidence="2">Belongs to the methyl-accepting chemotaxis (MCP) protein family.</text>
</comment>
<feature type="domain" description="HAMP" evidence="5">
    <location>
        <begin position="25"/>
        <end position="77"/>
    </location>
</feature>
<dbReference type="CDD" id="cd11386">
    <property type="entry name" value="MCP_signal"/>
    <property type="match status" value="1"/>
</dbReference>
<keyword evidence="1" id="KW-0807">Transducer</keyword>
<dbReference type="PANTHER" id="PTHR32089">
    <property type="entry name" value="METHYL-ACCEPTING CHEMOTAXIS PROTEIN MCPB"/>
    <property type="match status" value="1"/>
</dbReference>
<sequence>MYRNVSVLVFLLVTGAIVLSIILYSTIMHPINEMKTMASAFSSGKMSVKLDETRKDEFGELAVHFNQAAKALQDMSASITSITEEIAGQSASLGDTADGLYSNVQMKVEQTEQSASAMNQMSHTILDVAKNAGDASDASKHATDEATQGRGVVIETAKKMSEISESVSSSETTLTRLGKSSENIGTIVGVINDIADQTNLLALNAAIEAARAGDHGRGFAVVADEVRKLSERTANATGEIVSMIESIQGDIKDVTTSMDHGKSVVEEGVHLVEEATKSMDSIVEVSKKGTDMIQRIAAASEEQSTAVDHVLEGMELISSATKQTESTVSEIRQASERLTKTSNDLEQIASWFNDNNDSG</sequence>
<evidence type="ECO:0000259" key="5">
    <source>
        <dbReference type="PROSITE" id="PS50885"/>
    </source>
</evidence>
<evidence type="ECO:0000256" key="1">
    <source>
        <dbReference type="ARBA" id="ARBA00023224"/>
    </source>
</evidence>
<dbReference type="EMBL" id="LAZR01021327">
    <property type="protein sequence ID" value="KKL85726.1"/>
    <property type="molecule type" value="Genomic_DNA"/>
</dbReference>
<comment type="caution">
    <text evidence="6">The sequence shown here is derived from an EMBL/GenBank/DDBJ whole genome shotgun (WGS) entry which is preliminary data.</text>
</comment>
<reference evidence="6" key="1">
    <citation type="journal article" date="2015" name="Nature">
        <title>Complex archaea that bridge the gap between prokaryotes and eukaryotes.</title>
        <authorList>
            <person name="Spang A."/>
            <person name="Saw J.H."/>
            <person name="Jorgensen S.L."/>
            <person name="Zaremba-Niedzwiedzka K."/>
            <person name="Martijn J."/>
            <person name="Lind A.E."/>
            <person name="van Eijk R."/>
            <person name="Schleper C."/>
            <person name="Guy L."/>
            <person name="Ettema T.J."/>
        </authorList>
    </citation>
    <scope>NUCLEOTIDE SEQUENCE</scope>
</reference>
<evidence type="ECO:0000256" key="2">
    <source>
        <dbReference type="ARBA" id="ARBA00029447"/>
    </source>
</evidence>
<evidence type="ECO:0000259" key="4">
    <source>
        <dbReference type="PROSITE" id="PS50111"/>
    </source>
</evidence>
<evidence type="ECO:0000256" key="3">
    <source>
        <dbReference type="SAM" id="Phobius"/>
    </source>
</evidence>
<keyword evidence="3" id="KW-1133">Transmembrane helix</keyword>
<dbReference type="InterPro" id="IPR004089">
    <property type="entry name" value="MCPsignal_dom"/>
</dbReference>
<dbReference type="CDD" id="cd06225">
    <property type="entry name" value="HAMP"/>
    <property type="match status" value="1"/>
</dbReference>
<dbReference type="AlphaFoldDB" id="A0A0F9G5J7"/>
<feature type="transmembrane region" description="Helical" evidence="3">
    <location>
        <begin position="6"/>
        <end position="27"/>
    </location>
</feature>
<dbReference type="SMART" id="SM00283">
    <property type="entry name" value="MA"/>
    <property type="match status" value="1"/>
</dbReference>
<dbReference type="PROSITE" id="PS50111">
    <property type="entry name" value="CHEMOTAXIS_TRANSDUC_2"/>
    <property type="match status" value="1"/>
</dbReference>
<protein>
    <recommendedName>
        <fullName evidence="7">Methyl-accepting chemotaxis protein</fullName>
    </recommendedName>
</protein>
<evidence type="ECO:0008006" key="7">
    <source>
        <dbReference type="Google" id="ProtNLM"/>
    </source>
</evidence>
<dbReference type="InterPro" id="IPR003660">
    <property type="entry name" value="HAMP_dom"/>
</dbReference>
<dbReference type="SMART" id="SM00304">
    <property type="entry name" value="HAMP"/>
    <property type="match status" value="1"/>
</dbReference>
<gene>
    <name evidence="6" type="ORF">LCGC14_1951840</name>
</gene>
<keyword evidence="3" id="KW-0472">Membrane</keyword>
<dbReference type="Pfam" id="PF00672">
    <property type="entry name" value="HAMP"/>
    <property type="match status" value="1"/>
</dbReference>
<dbReference type="PROSITE" id="PS50885">
    <property type="entry name" value="HAMP"/>
    <property type="match status" value="1"/>
</dbReference>